<keyword evidence="4" id="KW-1185">Reference proteome</keyword>
<dbReference type="PANTHER" id="PTHR47570:SF1">
    <property type="entry name" value="ZINC ION BINDING PROTEIN"/>
    <property type="match status" value="1"/>
</dbReference>
<keyword evidence="1" id="KW-0472">Membrane</keyword>
<evidence type="ECO:0000313" key="4">
    <source>
        <dbReference type="Proteomes" id="UP001211907"/>
    </source>
</evidence>
<evidence type="ECO:0000259" key="2">
    <source>
        <dbReference type="Pfam" id="PF20179"/>
    </source>
</evidence>
<feature type="domain" description="Mitochondrial splicing suppressor 51-like C-terminal" evidence="2">
    <location>
        <begin position="441"/>
        <end position="622"/>
    </location>
</feature>
<keyword evidence="1" id="KW-1133">Transmembrane helix</keyword>
<evidence type="ECO:0000313" key="3">
    <source>
        <dbReference type="EMBL" id="KAJ3142014.1"/>
    </source>
</evidence>
<dbReference type="InterPro" id="IPR046824">
    <property type="entry name" value="Mss51-like_C"/>
</dbReference>
<dbReference type="Proteomes" id="UP001211907">
    <property type="component" value="Unassembled WGS sequence"/>
</dbReference>
<dbReference type="EMBL" id="JADGJH010000020">
    <property type="protein sequence ID" value="KAJ3142014.1"/>
    <property type="molecule type" value="Genomic_DNA"/>
</dbReference>
<evidence type="ECO:0000256" key="1">
    <source>
        <dbReference type="SAM" id="Phobius"/>
    </source>
</evidence>
<keyword evidence="1" id="KW-0812">Transmembrane</keyword>
<proteinExistence type="predicted"/>
<organism evidence="3 4">
    <name type="scientific">Physocladia obscura</name>
    <dbReference type="NCBI Taxonomy" id="109957"/>
    <lineage>
        <taxon>Eukaryota</taxon>
        <taxon>Fungi</taxon>
        <taxon>Fungi incertae sedis</taxon>
        <taxon>Chytridiomycota</taxon>
        <taxon>Chytridiomycota incertae sedis</taxon>
        <taxon>Chytridiomycetes</taxon>
        <taxon>Chytridiales</taxon>
        <taxon>Chytriomycetaceae</taxon>
        <taxon>Physocladia</taxon>
    </lineage>
</organism>
<reference evidence="3" key="1">
    <citation type="submission" date="2020-05" db="EMBL/GenBank/DDBJ databases">
        <title>Phylogenomic resolution of chytrid fungi.</title>
        <authorList>
            <person name="Stajich J.E."/>
            <person name="Amses K."/>
            <person name="Simmons R."/>
            <person name="Seto K."/>
            <person name="Myers J."/>
            <person name="Bonds A."/>
            <person name="Quandt C.A."/>
            <person name="Barry K."/>
            <person name="Liu P."/>
            <person name="Grigoriev I."/>
            <person name="Longcore J.E."/>
            <person name="James T.Y."/>
        </authorList>
    </citation>
    <scope>NUCLEOTIDE SEQUENCE</scope>
    <source>
        <strain evidence="3">JEL0513</strain>
    </source>
</reference>
<sequence>MDQNNATGAEVNATASAASSILQFATAVVRVLTNDIPTFAVLLATNPFEALKMTHVVVLLVLLPALLLWLRVQLADIRSVKQINLDAPIEDDLSASAADFDLVKKKARESPKNLAVWQVGVSHNAVAVSEEASLLGFNFFKTPGTPTVTEISETICLVMIKPFEGIPRRPSTIAFLPSRVVSDAQVKEISDRIVTVFDPEDIRVVTMEEIESEIPKLREKRAEEIKNNPTLAAPSVVQAAAQATAVQKATAAASGDPSAKPAQQKLPMNPTPPRGCFVCKKDIEAKTKQCSACKSTKDWPNHKIMCPIYKSNMDRLAAEELHALPFEFYNGKKQLDNYNQVPFLVEKELHNVGVYRRLCQCFQQLQWGELSGELEVQMTADAIKNDEQKKFKCTGLPEELYPLGRPLKEGVDPDRINNWEDWYNAYDLPLSSPVSLVFEVPLTVFFLVKKYAANRTINGRRQLTLHMLGTERESDLIHLFSYLLPLFPNTDIIIHMVSPVISKRLRPEHTAFEFKSENSTLAVTLTSAEYGLVHYDSSYFASTNKKTAGATPPDLVLILNGSVFQYQTFAPTIKLLMDKKARIVFTEPIETAAVVMGKQFENMKWNLSIPIMANPFRQPVFQWKKEVNLPGWSNGFITGANIAPPN</sequence>
<dbReference type="Pfam" id="PF20179">
    <property type="entry name" value="MSS51_C"/>
    <property type="match status" value="1"/>
</dbReference>
<gene>
    <name evidence="3" type="ORF">HK100_003877</name>
</gene>
<feature type="transmembrane region" description="Helical" evidence="1">
    <location>
        <begin position="53"/>
        <end position="72"/>
    </location>
</feature>
<protein>
    <recommendedName>
        <fullName evidence="2">Mitochondrial splicing suppressor 51-like C-terminal domain-containing protein</fullName>
    </recommendedName>
</protein>
<dbReference type="AlphaFoldDB" id="A0AAD5XKS1"/>
<dbReference type="PANTHER" id="PTHR47570">
    <property type="entry name" value="ZINC ION BINDING PROTEIN"/>
    <property type="match status" value="1"/>
</dbReference>
<comment type="caution">
    <text evidence="3">The sequence shown here is derived from an EMBL/GenBank/DDBJ whole genome shotgun (WGS) entry which is preliminary data.</text>
</comment>
<name>A0AAD5XKS1_9FUNG</name>
<accession>A0AAD5XKS1</accession>